<dbReference type="SUPFAM" id="SSF81631">
    <property type="entry name" value="PAP/OAS1 substrate-binding domain"/>
    <property type="match status" value="1"/>
</dbReference>
<dbReference type="GO" id="GO:0050265">
    <property type="term" value="F:RNA uridylyltransferase activity"/>
    <property type="evidence" value="ECO:0007669"/>
    <property type="project" value="UniProtKB-EC"/>
</dbReference>
<comment type="cofactor">
    <cofactor evidence="2">
        <name>Mg(2+)</name>
        <dbReference type="ChEBI" id="CHEBI:18420"/>
    </cofactor>
</comment>
<dbReference type="Gene3D" id="3.30.70.330">
    <property type="match status" value="1"/>
</dbReference>
<evidence type="ECO:0000313" key="15">
    <source>
        <dbReference type="EMBL" id="KAL1509809.1"/>
    </source>
</evidence>
<comment type="cofactor">
    <cofactor evidence="1">
        <name>Mn(2+)</name>
        <dbReference type="ChEBI" id="CHEBI:29035"/>
    </cofactor>
</comment>
<evidence type="ECO:0000259" key="14">
    <source>
        <dbReference type="PROSITE" id="PS50102"/>
    </source>
</evidence>
<organism evidence="15 16">
    <name type="scientific">Hypothenemus hampei</name>
    <name type="common">Coffee berry borer</name>
    <dbReference type="NCBI Taxonomy" id="57062"/>
    <lineage>
        <taxon>Eukaryota</taxon>
        <taxon>Metazoa</taxon>
        <taxon>Ecdysozoa</taxon>
        <taxon>Arthropoda</taxon>
        <taxon>Hexapoda</taxon>
        <taxon>Insecta</taxon>
        <taxon>Pterygota</taxon>
        <taxon>Neoptera</taxon>
        <taxon>Endopterygota</taxon>
        <taxon>Coleoptera</taxon>
        <taxon>Polyphaga</taxon>
        <taxon>Cucujiformia</taxon>
        <taxon>Curculionidae</taxon>
        <taxon>Scolytinae</taxon>
        <taxon>Hypothenemus</taxon>
    </lineage>
</organism>
<evidence type="ECO:0000313" key="16">
    <source>
        <dbReference type="Proteomes" id="UP001566132"/>
    </source>
</evidence>
<dbReference type="SUPFAM" id="SSF81301">
    <property type="entry name" value="Nucleotidyltransferase"/>
    <property type="match status" value="1"/>
</dbReference>
<keyword evidence="9 13" id="KW-0694">RNA-binding</keyword>
<evidence type="ECO:0000256" key="10">
    <source>
        <dbReference type="ARBA" id="ARBA00030790"/>
    </source>
</evidence>
<dbReference type="InterPro" id="IPR012677">
    <property type="entry name" value="Nucleotide-bd_a/b_plait_sf"/>
</dbReference>
<evidence type="ECO:0000256" key="12">
    <source>
        <dbReference type="ARBA" id="ARBA00049105"/>
    </source>
</evidence>
<dbReference type="Pfam" id="PF22600">
    <property type="entry name" value="MTPAP-like_central"/>
    <property type="match status" value="1"/>
</dbReference>
<keyword evidence="16" id="KW-1185">Reference proteome</keyword>
<dbReference type="InterPro" id="IPR043519">
    <property type="entry name" value="NT_sf"/>
</dbReference>
<evidence type="ECO:0000256" key="6">
    <source>
        <dbReference type="ARBA" id="ARBA00022695"/>
    </source>
</evidence>
<dbReference type="CDD" id="cd05402">
    <property type="entry name" value="NT_PAP_TUTase"/>
    <property type="match status" value="1"/>
</dbReference>
<feature type="domain" description="RRM" evidence="14">
    <location>
        <begin position="8"/>
        <end position="77"/>
    </location>
</feature>
<dbReference type="Pfam" id="PF03828">
    <property type="entry name" value="PAP_assoc"/>
    <property type="match status" value="1"/>
</dbReference>
<protein>
    <recommendedName>
        <fullName evidence="4">Speckle targeted PIP5K1A-regulated poly(A) polymerase</fullName>
        <ecNumber evidence="3">2.7.7.52</ecNumber>
    </recommendedName>
    <alternativeName>
        <fullName evidence="10">RNA-binding motif protein 21</fullName>
    </alternativeName>
    <alternativeName>
        <fullName evidence="11">U6 snRNA-specific terminal uridylyltransferase 1</fullName>
    </alternativeName>
</protein>
<evidence type="ECO:0000256" key="4">
    <source>
        <dbReference type="ARBA" id="ARBA00021679"/>
    </source>
</evidence>
<dbReference type="EMBL" id="JBDJPC010000003">
    <property type="protein sequence ID" value="KAL1509809.1"/>
    <property type="molecule type" value="Genomic_DNA"/>
</dbReference>
<evidence type="ECO:0000256" key="9">
    <source>
        <dbReference type="ARBA" id="ARBA00022884"/>
    </source>
</evidence>
<keyword evidence="6" id="KW-0548">Nucleotidyltransferase</keyword>
<dbReference type="PANTHER" id="PTHR12271:SF66">
    <property type="entry name" value="TERMINAL URIDYLYLTRANSFERASE TAILOR"/>
    <property type="match status" value="1"/>
</dbReference>
<evidence type="ECO:0000256" key="5">
    <source>
        <dbReference type="ARBA" id="ARBA00022679"/>
    </source>
</evidence>
<proteinExistence type="predicted"/>
<name>A0ABD1F3U7_HYPHA</name>
<dbReference type="PROSITE" id="PS50102">
    <property type="entry name" value="RRM"/>
    <property type="match status" value="1"/>
</dbReference>
<reference evidence="15 16" key="1">
    <citation type="submission" date="2024-05" db="EMBL/GenBank/DDBJ databases">
        <title>Genetic variation in Jamaican populations of the coffee berry borer (Hypothenemus hampei).</title>
        <authorList>
            <person name="Errbii M."/>
            <person name="Myrie A."/>
        </authorList>
    </citation>
    <scope>NUCLEOTIDE SEQUENCE [LARGE SCALE GENOMIC DNA]</scope>
    <source>
        <strain evidence="15">JA-Hopewell-2020-01-JO</strain>
        <tissue evidence="15">Whole body</tissue>
    </source>
</reference>
<keyword evidence="5" id="KW-0808">Transferase</keyword>
<dbReference type="InterPro" id="IPR035979">
    <property type="entry name" value="RBD_domain_sf"/>
</dbReference>
<dbReference type="Gene3D" id="1.10.1410.10">
    <property type="match status" value="1"/>
</dbReference>
<evidence type="ECO:0000256" key="1">
    <source>
        <dbReference type="ARBA" id="ARBA00001936"/>
    </source>
</evidence>
<comment type="caution">
    <text evidence="15">The sequence shown here is derived from an EMBL/GenBank/DDBJ whole genome shotgun (WGS) entry which is preliminary data.</text>
</comment>
<dbReference type="GO" id="GO:0003723">
    <property type="term" value="F:RNA binding"/>
    <property type="evidence" value="ECO:0007669"/>
    <property type="project" value="UniProtKB-UniRule"/>
</dbReference>
<gene>
    <name evidence="15" type="ORF">ABEB36_004490</name>
</gene>
<evidence type="ECO:0000256" key="13">
    <source>
        <dbReference type="PROSITE-ProRule" id="PRU00176"/>
    </source>
</evidence>
<comment type="catalytic activity">
    <reaction evidence="12">
        <text>RNA(n) + UTP = RNA(n)-3'-uridine ribonucleotide + diphosphate</text>
        <dbReference type="Rhea" id="RHEA:14785"/>
        <dbReference type="Rhea" id="RHEA-COMP:14527"/>
        <dbReference type="Rhea" id="RHEA-COMP:17348"/>
        <dbReference type="ChEBI" id="CHEBI:33019"/>
        <dbReference type="ChEBI" id="CHEBI:46398"/>
        <dbReference type="ChEBI" id="CHEBI:140395"/>
        <dbReference type="ChEBI" id="CHEBI:173116"/>
        <dbReference type="EC" id="2.7.7.52"/>
    </reaction>
</comment>
<evidence type="ECO:0000256" key="8">
    <source>
        <dbReference type="ARBA" id="ARBA00022842"/>
    </source>
</evidence>
<dbReference type="Gene3D" id="3.30.460.10">
    <property type="entry name" value="Beta Polymerase, domain 2"/>
    <property type="match status" value="1"/>
</dbReference>
<dbReference type="GO" id="GO:0046872">
    <property type="term" value="F:metal ion binding"/>
    <property type="evidence" value="ECO:0007669"/>
    <property type="project" value="UniProtKB-KW"/>
</dbReference>
<dbReference type="InterPro" id="IPR054708">
    <property type="entry name" value="MTPAP-like_central"/>
</dbReference>
<dbReference type="AlphaFoldDB" id="A0ABD1F3U7"/>
<dbReference type="InterPro" id="IPR002058">
    <property type="entry name" value="PAP_assoc"/>
</dbReference>
<dbReference type="SMART" id="SM00360">
    <property type="entry name" value="RRM"/>
    <property type="match status" value="1"/>
</dbReference>
<dbReference type="Proteomes" id="UP001566132">
    <property type="component" value="Unassembled WGS sequence"/>
</dbReference>
<dbReference type="PANTHER" id="PTHR12271">
    <property type="entry name" value="POLY A POLYMERASE CID PAP -RELATED"/>
    <property type="match status" value="1"/>
</dbReference>
<dbReference type="GO" id="GO:1990817">
    <property type="term" value="F:poly(A) RNA polymerase activity"/>
    <property type="evidence" value="ECO:0007669"/>
    <property type="project" value="UniProtKB-ARBA"/>
</dbReference>
<keyword evidence="8" id="KW-0460">Magnesium</keyword>
<dbReference type="SUPFAM" id="SSF54928">
    <property type="entry name" value="RNA-binding domain, RBD"/>
    <property type="match status" value="1"/>
</dbReference>
<dbReference type="EC" id="2.7.7.52" evidence="3"/>
<evidence type="ECO:0000256" key="3">
    <source>
        <dbReference type="ARBA" id="ARBA00012472"/>
    </source>
</evidence>
<evidence type="ECO:0000256" key="11">
    <source>
        <dbReference type="ARBA" id="ARBA00033036"/>
    </source>
</evidence>
<evidence type="ECO:0000256" key="7">
    <source>
        <dbReference type="ARBA" id="ARBA00022723"/>
    </source>
</evidence>
<dbReference type="InterPro" id="IPR000504">
    <property type="entry name" value="RRM_dom"/>
</dbReference>
<dbReference type="CDD" id="cd00590">
    <property type="entry name" value="RRM_SF"/>
    <property type="match status" value="1"/>
</dbReference>
<sequence>METDQAKPGIYIHCSTQRIEKNKLIKYFSKFGTIDSANFKHNSCIIDFTDIASAQKALVRKTHFLDGQRLRVTLKRSKAGLKTMNNVLQNEEEEEEKKAIYNSIISELKSFSDFYEEFLAMRNILQPNNSESHKKLNQVCQDINKAVARHYPQVKVLPFGSRITGLDFSNSDIDIYLGNMYYADEMTHLKQIRTCLREYRGFGGCLLIPATVPIIKCIHFKTGIKCDLNIKNVLGVCNSQLVCYYLGADVSLKRAMLVLKYWAARRKLTGRCPLFSNYGLVMMFIFFVQQAPYNLPPVISLQEPSYSINDHSCVWNGNFIPNYNFDNHLLQASILDLLKQFFTFYSTFPFNTDIICPYLGLQLPKQEFQVPKEKLPDCYRLYKRQPAELKINSVICVQDPFEHCRNICSSVTRATLETFVTECLFALSICEKNDTHILYKLLTESPPDGTKALQHNIQSDFFEFTLSKFFQTPSVKQWTNLDTIQFFKMALEDFLQFKIQHEETISTPEFNGHVFSYAGQFQLWAGRAGLAKNLNKILLNAMMLREREMRITNEMIKKQVDLDGLENILELKLFLQDTPDEIHVKIEKVSSYKKSFKLFATAFTSLVTKWFHMYKKEFCTIEKTN</sequence>
<evidence type="ECO:0000256" key="2">
    <source>
        <dbReference type="ARBA" id="ARBA00001946"/>
    </source>
</evidence>
<keyword evidence="7" id="KW-0479">Metal-binding</keyword>
<accession>A0ABD1F3U7</accession>